<dbReference type="GO" id="GO:0055085">
    <property type="term" value="P:transmembrane transport"/>
    <property type="evidence" value="ECO:0007669"/>
    <property type="project" value="InterPro"/>
</dbReference>
<dbReference type="PROSITE" id="PS50928">
    <property type="entry name" value="ABC_TM1"/>
    <property type="match status" value="1"/>
</dbReference>
<name>A0A0R1LP05_9LACO</name>
<evidence type="ECO:0000256" key="4">
    <source>
        <dbReference type="ARBA" id="ARBA00022692"/>
    </source>
</evidence>
<evidence type="ECO:0000259" key="8">
    <source>
        <dbReference type="PROSITE" id="PS50928"/>
    </source>
</evidence>
<dbReference type="InterPro" id="IPR000515">
    <property type="entry name" value="MetI-like"/>
</dbReference>
<dbReference type="GO" id="GO:0005886">
    <property type="term" value="C:plasma membrane"/>
    <property type="evidence" value="ECO:0007669"/>
    <property type="project" value="UniProtKB-SubCell"/>
</dbReference>
<protein>
    <submittedName>
        <fullName evidence="9">Phosphonate ABC transporter, permease protein PhnE</fullName>
    </submittedName>
</protein>
<keyword evidence="6 7" id="KW-0472">Membrane</keyword>
<accession>A0A0R1LP05</accession>
<dbReference type="EMBL" id="AZEE01000029">
    <property type="protein sequence ID" value="KRK97589.1"/>
    <property type="molecule type" value="Genomic_DNA"/>
</dbReference>
<evidence type="ECO:0000313" key="9">
    <source>
        <dbReference type="EMBL" id="KRK97589.1"/>
    </source>
</evidence>
<feature type="domain" description="ABC transmembrane type-1" evidence="8">
    <location>
        <begin position="75"/>
        <end position="258"/>
    </location>
</feature>
<organism evidence="9 10">
    <name type="scientific">Secundilactobacillus odoratitofui DSM 19909 = JCM 15043</name>
    <dbReference type="NCBI Taxonomy" id="1423776"/>
    <lineage>
        <taxon>Bacteria</taxon>
        <taxon>Bacillati</taxon>
        <taxon>Bacillota</taxon>
        <taxon>Bacilli</taxon>
        <taxon>Lactobacillales</taxon>
        <taxon>Lactobacillaceae</taxon>
        <taxon>Secundilactobacillus</taxon>
    </lineage>
</organism>
<feature type="transmembrane region" description="Helical" evidence="7">
    <location>
        <begin position="215"/>
        <end position="232"/>
    </location>
</feature>
<dbReference type="InterPro" id="IPR035906">
    <property type="entry name" value="MetI-like_sf"/>
</dbReference>
<evidence type="ECO:0000256" key="5">
    <source>
        <dbReference type="ARBA" id="ARBA00022989"/>
    </source>
</evidence>
<feature type="transmembrane region" description="Helical" evidence="7">
    <location>
        <begin position="239"/>
        <end position="261"/>
    </location>
</feature>
<dbReference type="PATRIC" id="fig|1423776.4.peg.1642"/>
<proteinExistence type="inferred from homology"/>
<dbReference type="CDD" id="cd06261">
    <property type="entry name" value="TM_PBP2"/>
    <property type="match status" value="1"/>
</dbReference>
<feature type="transmembrane region" description="Helical" evidence="7">
    <location>
        <begin position="79"/>
        <end position="100"/>
    </location>
</feature>
<evidence type="ECO:0000256" key="1">
    <source>
        <dbReference type="ARBA" id="ARBA00004651"/>
    </source>
</evidence>
<dbReference type="AlphaFoldDB" id="A0A0R1LP05"/>
<dbReference type="PANTHER" id="PTHR30043:SF1">
    <property type="entry name" value="ABC TRANSPORT SYSTEM PERMEASE PROTEIN P69"/>
    <property type="match status" value="1"/>
</dbReference>
<dbReference type="STRING" id="1423776.FD04_GL001622"/>
<comment type="caution">
    <text evidence="9">The sequence shown here is derived from an EMBL/GenBank/DDBJ whole genome shotgun (WGS) entry which is preliminary data.</text>
</comment>
<evidence type="ECO:0000256" key="2">
    <source>
        <dbReference type="ARBA" id="ARBA00022448"/>
    </source>
</evidence>
<evidence type="ECO:0000256" key="7">
    <source>
        <dbReference type="RuleBase" id="RU363032"/>
    </source>
</evidence>
<feature type="transmembrane region" description="Helical" evidence="7">
    <location>
        <begin position="112"/>
        <end position="136"/>
    </location>
</feature>
<dbReference type="PANTHER" id="PTHR30043">
    <property type="entry name" value="PHOSPHONATES TRANSPORT SYSTEM PERMEASE PROTEIN"/>
    <property type="match status" value="1"/>
</dbReference>
<dbReference type="Pfam" id="PF00528">
    <property type="entry name" value="BPD_transp_1"/>
    <property type="match status" value="1"/>
</dbReference>
<dbReference type="Proteomes" id="UP000051160">
    <property type="component" value="Unassembled WGS sequence"/>
</dbReference>
<keyword evidence="10" id="KW-1185">Reference proteome</keyword>
<keyword evidence="4 7" id="KW-0812">Transmembrane</keyword>
<sequence>MKVDVKAANQFFNQKRLRLTAIIVVFGLAYIGASLGLGFQSRSLLGVQDGIAWLAQNFIPNEASKGYWTEISQQLLRTFLVAVASTTCTAAVSLFLAILGAKTLAVSRSISWLIRGFASLMRNIPIVAWAMILLFSFKQNDLTGFLALFFMTLGFLTRAFMETIEDFGTEKIQALQATGATYLQIIFQGLIPEIAIALMSWILYMIENNVRDATLVGLLTGTGIGFIFNLYFKSLRYGAAGLVVLAVILLVVSVELISNLIGRLLS</sequence>
<evidence type="ECO:0000313" key="10">
    <source>
        <dbReference type="Proteomes" id="UP000051160"/>
    </source>
</evidence>
<comment type="subcellular location">
    <subcellularLocation>
        <location evidence="1 7">Cell membrane</location>
        <topology evidence="1 7">Multi-pass membrane protein</topology>
    </subcellularLocation>
</comment>
<dbReference type="Gene3D" id="1.10.3720.10">
    <property type="entry name" value="MetI-like"/>
    <property type="match status" value="1"/>
</dbReference>
<keyword evidence="5 7" id="KW-1133">Transmembrane helix</keyword>
<reference evidence="9 10" key="1">
    <citation type="journal article" date="2015" name="Genome Announc.">
        <title>Expanding the biotechnology potential of lactobacilli through comparative genomics of 213 strains and associated genera.</title>
        <authorList>
            <person name="Sun Z."/>
            <person name="Harris H.M."/>
            <person name="McCann A."/>
            <person name="Guo C."/>
            <person name="Argimon S."/>
            <person name="Zhang W."/>
            <person name="Yang X."/>
            <person name="Jeffery I.B."/>
            <person name="Cooney J.C."/>
            <person name="Kagawa T.F."/>
            <person name="Liu W."/>
            <person name="Song Y."/>
            <person name="Salvetti E."/>
            <person name="Wrobel A."/>
            <person name="Rasinkangas P."/>
            <person name="Parkhill J."/>
            <person name="Rea M.C."/>
            <person name="O'Sullivan O."/>
            <person name="Ritari J."/>
            <person name="Douillard F.P."/>
            <person name="Paul Ross R."/>
            <person name="Yang R."/>
            <person name="Briner A.E."/>
            <person name="Felis G.E."/>
            <person name="de Vos W.M."/>
            <person name="Barrangou R."/>
            <person name="Klaenhammer T.R."/>
            <person name="Caufield P.W."/>
            <person name="Cui Y."/>
            <person name="Zhang H."/>
            <person name="O'Toole P.W."/>
        </authorList>
    </citation>
    <scope>NUCLEOTIDE SEQUENCE [LARGE SCALE GENOMIC DNA]</scope>
    <source>
        <strain evidence="9 10">DSM 19909</strain>
    </source>
</reference>
<keyword evidence="3" id="KW-1003">Cell membrane</keyword>
<feature type="transmembrane region" description="Helical" evidence="7">
    <location>
        <begin position="182"/>
        <end position="203"/>
    </location>
</feature>
<gene>
    <name evidence="9" type="ORF">FD04_GL001622</name>
</gene>
<dbReference type="OrthoDB" id="358217at2"/>
<keyword evidence="2 7" id="KW-0813">Transport</keyword>
<dbReference type="RefSeq" id="WP_056948543.1">
    <property type="nucleotide sequence ID" value="NZ_AZEE01000029.1"/>
</dbReference>
<evidence type="ECO:0000256" key="3">
    <source>
        <dbReference type="ARBA" id="ARBA00022475"/>
    </source>
</evidence>
<feature type="transmembrane region" description="Helical" evidence="7">
    <location>
        <begin position="21"/>
        <end position="39"/>
    </location>
</feature>
<comment type="similarity">
    <text evidence="7">Belongs to the binding-protein-dependent transport system permease family.</text>
</comment>
<dbReference type="SUPFAM" id="SSF161098">
    <property type="entry name" value="MetI-like"/>
    <property type="match status" value="1"/>
</dbReference>
<evidence type="ECO:0000256" key="6">
    <source>
        <dbReference type="ARBA" id="ARBA00023136"/>
    </source>
</evidence>
<feature type="transmembrane region" description="Helical" evidence="7">
    <location>
        <begin position="142"/>
        <end position="161"/>
    </location>
</feature>